<gene>
    <name evidence="7" type="ORF">E4T88_11675</name>
</gene>
<dbReference type="GO" id="GO:0006508">
    <property type="term" value="P:proteolysis"/>
    <property type="evidence" value="ECO:0007669"/>
    <property type="project" value="UniProtKB-KW"/>
</dbReference>
<name>A0A4Y9ILW9_9BACT</name>
<organism evidence="7 8">
    <name type="scientific">Dysgonomonas mossii</name>
    <dbReference type="NCBI Taxonomy" id="163665"/>
    <lineage>
        <taxon>Bacteria</taxon>
        <taxon>Pseudomonadati</taxon>
        <taxon>Bacteroidota</taxon>
        <taxon>Bacteroidia</taxon>
        <taxon>Bacteroidales</taxon>
        <taxon>Dysgonomonadaceae</taxon>
        <taxon>Dysgonomonas</taxon>
    </lineage>
</organism>
<dbReference type="Pfam" id="PF01640">
    <property type="entry name" value="Peptidase_C10"/>
    <property type="match status" value="1"/>
</dbReference>
<keyword evidence="3" id="KW-0732">Signal</keyword>
<evidence type="ECO:0000313" key="8">
    <source>
        <dbReference type="Proteomes" id="UP000298285"/>
    </source>
</evidence>
<accession>A0A4Y9ILW9</accession>
<dbReference type="EMBL" id="SPPK01000003">
    <property type="protein sequence ID" value="TFU89341.1"/>
    <property type="molecule type" value="Genomic_DNA"/>
</dbReference>
<evidence type="ECO:0000259" key="6">
    <source>
        <dbReference type="Pfam" id="PF13734"/>
    </source>
</evidence>
<comment type="similarity">
    <text evidence="1">Belongs to the peptidase C10 family.</text>
</comment>
<evidence type="ECO:0000256" key="1">
    <source>
        <dbReference type="ARBA" id="ARBA00009693"/>
    </source>
</evidence>
<evidence type="ECO:0000256" key="3">
    <source>
        <dbReference type="ARBA" id="ARBA00022729"/>
    </source>
</evidence>
<evidence type="ECO:0000256" key="4">
    <source>
        <dbReference type="ARBA" id="ARBA00022801"/>
    </source>
</evidence>
<dbReference type="Pfam" id="PF13734">
    <property type="entry name" value="Inhibitor_I69"/>
    <property type="match status" value="1"/>
</dbReference>
<dbReference type="AlphaFoldDB" id="A0A4Y9ILW9"/>
<dbReference type="InterPro" id="IPR000200">
    <property type="entry name" value="Peptidase_C10"/>
</dbReference>
<dbReference type="GO" id="GO:0008234">
    <property type="term" value="F:cysteine-type peptidase activity"/>
    <property type="evidence" value="ECO:0007669"/>
    <property type="project" value="UniProtKB-KW"/>
</dbReference>
<dbReference type="Gene3D" id="3.90.70.50">
    <property type="entry name" value="Peptidase C10, streptopain"/>
    <property type="match status" value="2"/>
</dbReference>
<dbReference type="RefSeq" id="WP_135105635.1">
    <property type="nucleotide sequence ID" value="NZ_JADGKW010000003.1"/>
</dbReference>
<keyword evidence="5" id="KW-0788">Thiol protease</keyword>
<evidence type="ECO:0000256" key="2">
    <source>
        <dbReference type="ARBA" id="ARBA00022670"/>
    </source>
</evidence>
<comment type="caution">
    <text evidence="7">The sequence shown here is derived from an EMBL/GenBank/DDBJ whole genome shotgun (WGS) entry which is preliminary data.</text>
</comment>
<protein>
    <recommendedName>
        <fullName evidence="6">Spi protease inhibitor domain-containing protein</fullName>
    </recommendedName>
</protein>
<proteinExistence type="inferred from homology"/>
<dbReference type="InterPro" id="IPR044934">
    <property type="entry name" value="Streptopain_sf"/>
</dbReference>
<dbReference type="PROSITE" id="PS51257">
    <property type="entry name" value="PROKAR_LIPOPROTEIN"/>
    <property type="match status" value="1"/>
</dbReference>
<dbReference type="OrthoDB" id="2235251at2"/>
<evidence type="ECO:0000256" key="5">
    <source>
        <dbReference type="ARBA" id="ARBA00022807"/>
    </source>
</evidence>
<dbReference type="Proteomes" id="UP000298285">
    <property type="component" value="Unassembled WGS sequence"/>
</dbReference>
<keyword evidence="4" id="KW-0378">Hydrolase</keyword>
<reference evidence="7 8" key="1">
    <citation type="submission" date="2019-03" db="EMBL/GenBank/DDBJ databases">
        <title>Diversity of the mouse oral microbiome.</title>
        <authorList>
            <person name="Joseph S."/>
            <person name="Aduse-Opoku J."/>
            <person name="Curtis M."/>
            <person name="Wade W."/>
            <person name="Hashim A."/>
        </authorList>
    </citation>
    <scope>NUCLEOTIDE SEQUENCE [LARGE SCALE GENOMIC DNA]</scope>
    <source>
        <strain evidence="7 8">P11</strain>
    </source>
</reference>
<feature type="domain" description="Spi protease inhibitor" evidence="6">
    <location>
        <begin position="39"/>
        <end position="139"/>
    </location>
</feature>
<dbReference type="InterPro" id="IPR038765">
    <property type="entry name" value="Papain-like_cys_pep_sf"/>
</dbReference>
<keyword evidence="2" id="KW-0645">Protease</keyword>
<sequence length="408" mass="46688">MKKYTYFLYIALFAFITSCSNDLVDGISSNQENKINVEKQVSLDEAKAFVDKFMTSRANSDISLKKKSFLANNDYDILPITSESGTVVMYSINYNDNGGYLLLSADKEDKTILALNDSGRFDMSSIRNNPAMNSWLQEKSLEIEKSLISKVNIENQKYGLWNYITNEQDTIVEIQFIVDKNTDGKNTKSHKGSYNLPWVNPSTGTVVQWGQQSPYNYHAKVSGALAGCPAVAVGMLCFNYSYPYNSNWPYWYMPYKLTSTGDNHIARMFRDIADQIPDYTWGTNASGAMPNDIVTGIKRLGYEDVRMINYDFRTVHTNLVRGYPVLIGGYASIYGGGHIWYCDGYKEITYHVKRTVLGIVVDSWYEYEDMLYMNWGWNGDSNGWYNETDFGGMYNVQRQIYVNLYPPY</sequence>
<dbReference type="InterPro" id="IPR025896">
    <property type="entry name" value="Spi_Prtas-inh"/>
</dbReference>
<dbReference type="SUPFAM" id="SSF54001">
    <property type="entry name" value="Cysteine proteinases"/>
    <property type="match status" value="1"/>
</dbReference>
<evidence type="ECO:0000313" key="7">
    <source>
        <dbReference type="EMBL" id="TFU89341.1"/>
    </source>
</evidence>